<dbReference type="PANTHER" id="PTHR43685">
    <property type="entry name" value="GLYCOSYLTRANSFERASE"/>
    <property type="match status" value="1"/>
</dbReference>
<keyword evidence="1" id="KW-0472">Membrane</keyword>
<dbReference type="InterPro" id="IPR029044">
    <property type="entry name" value="Nucleotide-diphossugar_trans"/>
</dbReference>
<keyword evidence="1" id="KW-0812">Transmembrane</keyword>
<feature type="transmembrane region" description="Helical" evidence="1">
    <location>
        <begin position="284"/>
        <end position="306"/>
    </location>
</feature>
<feature type="transmembrane region" description="Helical" evidence="1">
    <location>
        <begin position="484"/>
        <end position="504"/>
    </location>
</feature>
<proteinExistence type="predicted"/>
<keyword evidence="1" id="KW-1133">Transmembrane helix</keyword>
<evidence type="ECO:0000313" key="3">
    <source>
        <dbReference type="Proteomes" id="UP000198520"/>
    </source>
</evidence>
<dbReference type="SUPFAM" id="SSF53448">
    <property type="entry name" value="Nucleotide-diphospho-sugar transferases"/>
    <property type="match status" value="1"/>
</dbReference>
<dbReference type="AlphaFoldDB" id="A0A1I2HK70"/>
<dbReference type="RefSeq" id="WP_093378911.1">
    <property type="nucleotide sequence ID" value="NZ_BNAN01000004.1"/>
</dbReference>
<feature type="transmembrane region" description="Helical" evidence="1">
    <location>
        <begin position="670"/>
        <end position="688"/>
    </location>
</feature>
<accession>A0A1I2HK70</accession>
<feature type="transmembrane region" description="Helical" evidence="1">
    <location>
        <begin position="606"/>
        <end position="627"/>
    </location>
</feature>
<dbReference type="OrthoDB" id="3734530at2"/>
<evidence type="ECO:0000256" key="1">
    <source>
        <dbReference type="SAM" id="Phobius"/>
    </source>
</evidence>
<dbReference type="InterPro" id="IPR050834">
    <property type="entry name" value="Glycosyltransf_2"/>
</dbReference>
<keyword evidence="3" id="KW-1185">Reference proteome</keyword>
<feature type="transmembrane region" description="Helical" evidence="1">
    <location>
        <begin position="1006"/>
        <end position="1025"/>
    </location>
</feature>
<name>A0A1I2HK70_9MICO</name>
<feature type="transmembrane region" description="Helical" evidence="1">
    <location>
        <begin position="700"/>
        <end position="720"/>
    </location>
</feature>
<dbReference type="GO" id="GO:0016740">
    <property type="term" value="F:transferase activity"/>
    <property type="evidence" value="ECO:0007669"/>
    <property type="project" value="UniProtKB-KW"/>
</dbReference>
<dbReference type="EMBL" id="FONZ01000004">
    <property type="protein sequence ID" value="SFF28821.1"/>
    <property type="molecule type" value="Genomic_DNA"/>
</dbReference>
<feature type="transmembrane region" description="Helical" evidence="1">
    <location>
        <begin position="395"/>
        <end position="414"/>
    </location>
</feature>
<reference evidence="3" key="1">
    <citation type="submission" date="2016-10" db="EMBL/GenBank/DDBJ databases">
        <authorList>
            <person name="Varghese N."/>
            <person name="Submissions S."/>
        </authorList>
    </citation>
    <scope>NUCLEOTIDE SEQUENCE [LARGE SCALE GENOMIC DNA]</scope>
    <source>
        <strain evidence="3">DSM 19083</strain>
    </source>
</reference>
<dbReference type="Pfam" id="PF13641">
    <property type="entry name" value="Glyco_tranf_2_3"/>
    <property type="match status" value="1"/>
</dbReference>
<dbReference type="STRING" id="285351.SAMN04488035_2329"/>
<feature type="transmembrane region" description="Helical" evidence="1">
    <location>
        <begin position="516"/>
        <end position="546"/>
    </location>
</feature>
<feature type="transmembrane region" description="Helical" evidence="1">
    <location>
        <begin position="758"/>
        <end position="778"/>
    </location>
</feature>
<gene>
    <name evidence="2" type="ORF">SAMN04488035_2329</name>
</gene>
<organism evidence="2 3">
    <name type="scientific">Flavimobilis marinus</name>
    <dbReference type="NCBI Taxonomy" id="285351"/>
    <lineage>
        <taxon>Bacteria</taxon>
        <taxon>Bacillati</taxon>
        <taxon>Actinomycetota</taxon>
        <taxon>Actinomycetes</taxon>
        <taxon>Micrococcales</taxon>
        <taxon>Jonesiaceae</taxon>
        <taxon>Flavimobilis</taxon>
    </lineage>
</organism>
<dbReference type="Proteomes" id="UP000198520">
    <property type="component" value="Unassembled WGS sequence"/>
</dbReference>
<feature type="transmembrane region" description="Helical" evidence="1">
    <location>
        <begin position="726"/>
        <end position="746"/>
    </location>
</feature>
<keyword evidence="2" id="KW-0808">Transferase</keyword>
<sequence>MTEPTPTLSPRSAAPDVTVIVVTRGMTPFLPHTVDALTAQDTAPARVVVVDVSAQTAVRADDLPALGRLRSDGVRVDLVPAPRSTSFGGAIEHARAELDLDSTWLWLLHDDSAPEPAALRALVRAVEHKPSVALAGAKQRDWWEPARLLEVGVRTTPAGRRMTGIELGEVDQGQHDAREDVLAVGLAGALVRTAAWTALGGTDPAVGPFGDSLELSRRARRAGYRVIVVPGAAVRHAQAGLRGLRDDEVDVEAMDAPRVDPAEGTYGARRAATLHLRLAGTHPLLVPLHTVAMLVLAPLRAGWHLLLKRPRGARGEVGAAVRVLLRPRAMWRARRLSRRTAQQPRSSLRPLEAGWRDVWAEQRDLRLARAEVRRHAVATDPLERAERAAARRRRWAATGGVVIALVALSVWWFGAVLGALADGGRLVSGALAPSGAGASDLARLVLDGAGPTADGHATFGHPLLLVLVPLAALAAGSLQTALHVLLVAAPVLAGLGAWNATAMVTRSLALRAMGALAWATAPVLAAAVAAGHLGGVLVHVALPWAVWGLVRSVRAPAHALRPGGSLAAAGLAGLMLAVVVAGAPVLLPAVVVLVVLVAVLVRGARWRLLATLVPTAVALVPAVLHVADAGWAGWETLLRDPTRPATTPAPPWQLALGWPGPQHTDLLEQVGVLGLGVVVVLVGVTGLLRGGALGRLARAAWVLVTFGVASAVAATLVAGAAPGASVSFVLLAAGAAAVAALDGSATRAAAHAFGWRQVGLVALGGLGTAAIVVSLATVGPRESLAAGSGDGLHVLAHDALPAVGRQLQESPREARVLVLEPGEVLRYQRWHEAGPELVDRLALTPGPSVPDPALGPLVAALAAGVDQDPAVLDGLGTGAVVVTGPDDATRRELVARLDTTGVLERVTDGDFGVLWRVAGAPSWATLVAGEARTPVPAADHAVAVPLGSLDVAPGGTLVLADAPDPRWRATLDGERLAPTEVAGAQAFVVPAATGDLRVWFAPAPTWWHVLVLATTAVYALLVIPVRRRGGGWR</sequence>
<protein>
    <submittedName>
        <fullName evidence="2">Glycosyltransferase, GT2 family</fullName>
    </submittedName>
</protein>
<dbReference type="Gene3D" id="3.90.550.10">
    <property type="entry name" value="Spore Coat Polysaccharide Biosynthesis Protein SpsA, Chain A"/>
    <property type="match status" value="1"/>
</dbReference>
<evidence type="ECO:0000313" key="2">
    <source>
        <dbReference type="EMBL" id="SFF28821.1"/>
    </source>
</evidence>
<dbReference type="PANTHER" id="PTHR43685:SF3">
    <property type="entry name" value="SLR2126 PROTEIN"/>
    <property type="match status" value="1"/>
</dbReference>
<feature type="transmembrane region" description="Helical" evidence="1">
    <location>
        <begin position="566"/>
        <end position="599"/>
    </location>
</feature>